<protein>
    <recommendedName>
        <fullName evidence="4">Ribosomal biogenesis protein LAS1L</fullName>
    </recommendedName>
</protein>
<accession>A0A7M7HBW5</accession>
<dbReference type="GO" id="GO:0000470">
    <property type="term" value="P:maturation of LSU-rRNA"/>
    <property type="evidence" value="ECO:0007669"/>
    <property type="project" value="TreeGrafter"/>
</dbReference>
<dbReference type="PANTHER" id="PTHR15002">
    <property type="entry name" value="RIBOSOMAL BIOGENESIS PROTEIN LAS1L"/>
    <property type="match status" value="1"/>
</dbReference>
<dbReference type="SMR" id="A0A7M7HBW5"/>
<evidence type="ECO:0000313" key="2">
    <source>
        <dbReference type="EnsemblMetazoa" id="XP_008215375"/>
    </source>
</evidence>
<dbReference type="GO" id="GO:0090730">
    <property type="term" value="C:Las1 complex"/>
    <property type="evidence" value="ECO:0007669"/>
    <property type="project" value="InterPro"/>
</dbReference>
<dbReference type="Pfam" id="PF04031">
    <property type="entry name" value="Las1"/>
    <property type="match status" value="1"/>
</dbReference>
<dbReference type="FunCoup" id="A0A7M7HBW5">
    <property type="interactions" value="11"/>
</dbReference>
<dbReference type="GO" id="GO:0030687">
    <property type="term" value="C:preribosome, large subunit precursor"/>
    <property type="evidence" value="ECO:0007669"/>
    <property type="project" value="TreeGrafter"/>
</dbReference>
<dbReference type="KEGG" id="nvi:100678090"/>
<organism evidence="2 3">
    <name type="scientific">Nasonia vitripennis</name>
    <name type="common">Parasitic wasp</name>
    <dbReference type="NCBI Taxonomy" id="7425"/>
    <lineage>
        <taxon>Eukaryota</taxon>
        <taxon>Metazoa</taxon>
        <taxon>Ecdysozoa</taxon>
        <taxon>Arthropoda</taxon>
        <taxon>Hexapoda</taxon>
        <taxon>Insecta</taxon>
        <taxon>Pterygota</taxon>
        <taxon>Neoptera</taxon>
        <taxon>Endopterygota</taxon>
        <taxon>Hymenoptera</taxon>
        <taxon>Apocrita</taxon>
        <taxon>Proctotrupomorpha</taxon>
        <taxon>Chalcidoidea</taxon>
        <taxon>Pteromalidae</taxon>
        <taxon>Pteromalinae</taxon>
        <taxon>Nasonia</taxon>
    </lineage>
</organism>
<feature type="compositionally biased region" description="Polar residues" evidence="1">
    <location>
        <begin position="624"/>
        <end position="633"/>
    </location>
</feature>
<proteinExistence type="predicted"/>
<dbReference type="GO" id="GO:0004519">
    <property type="term" value="F:endonuclease activity"/>
    <property type="evidence" value="ECO:0007669"/>
    <property type="project" value="InterPro"/>
</dbReference>
<reference evidence="2" key="1">
    <citation type="submission" date="2021-01" db="UniProtKB">
        <authorList>
            <consortium name="EnsemblMetazoa"/>
        </authorList>
    </citation>
    <scope>IDENTIFICATION</scope>
</reference>
<dbReference type="EnsemblMetazoa" id="XM_008217153">
    <property type="protein sequence ID" value="XP_008215375"/>
    <property type="gene ID" value="LOC100678090"/>
</dbReference>
<keyword evidence="3" id="KW-1185">Reference proteome</keyword>
<dbReference type="PANTHER" id="PTHR15002:SF0">
    <property type="entry name" value="RIBOSOMAL BIOGENESIS PROTEIN LAS1L"/>
    <property type="match status" value="1"/>
</dbReference>
<dbReference type="GO" id="GO:0000460">
    <property type="term" value="P:maturation of 5.8S rRNA"/>
    <property type="evidence" value="ECO:0007669"/>
    <property type="project" value="TreeGrafter"/>
</dbReference>
<dbReference type="AlphaFoldDB" id="A0A7M7HBW5"/>
<feature type="region of interest" description="Disordered" evidence="1">
    <location>
        <begin position="597"/>
        <end position="633"/>
    </location>
</feature>
<evidence type="ECO:0000256" key="1">
    <source>
        <dbReference type="SAM" id="MobiDB-lite"/>
    </source>
</evidence>
<evidence type="ECO:0000313" key="3">
    <source>
        <dbReference type="Proteomes" id="UP000002358"/>
    </source>
</evidence>
<dbReference type="OrthoDB" id="10263222at2759"/>
<sequence>MALIGKREDLVHVPWSSVEEWLQVYKQIYSGDLVEQNKAHEILLVWKARIPKLPVGVECTLGLIQVCLRDREWTPKIYTGEMNISYENDLKMMYSTVIMKFLNHISNIAHHKQTSLFVIAKQLNIPDWIVDLRHDTAHGHELPSIDVMRVVANILLTWLHEEYWAAEAKILEDSQELEDSEYLYSKHDEDLLHLIELWTAIGLYMKTKHARLTSLPDTEIKDTLVELFKKLNVTYEGKPVTISSATELSTLRNVLLSEISKNLYKGDYVLRKENVVIDSVLTNEAFLTNSDILAIFTDEKSQGKSTSFLPESLIEFWKDFLLLLQEKKLLLSLFLQLIEVVKNEKDTNKKLLASLWIKAIAQAFNKQKIARHMYQTLEQKCDHENKKLSNKDLLKDVQNELESSHPELTGVLNLNVNGDFPSCLTDSTFVKRLILNFNEYSEHYIPEILKISSILDNDSAAKDKLMDLIKIQSQEVKDDVMEVENVEPTVKVYTIDDIKEIKKHQKSKQKHKGSDNELADSTIRNTNWKLAPMNYDWSSCPIGILPWQKDDLQTIEPLMVPPSEVHYATIKNLSLPKIVDSNRLKMHSKIQWENLLKKKKKKKSKKVADPTEHTLVNRAVKNAKSLQQINGER</sequence>
<dbReference type="GeneID" id="100678090"/>
<name>A0A7M7HBW5_NASVI</name>
<evidence type="ECO:0008006" key="4">
    <source>
        <dbReference type="Google" id="ProtNLM"/>
    </source>
</evidence>
<dbReference type="InParanoid" id="A0A7M7HBW5"/>
<dbReference type="InterPro" id="IPR007174">
    <property type="entry name" value="Las1"/>
</dbReference>
<dbReference type="RefSeq" id="XP_008215375.1">
    <property type="nucleotide sequence ID" value="XM_008217153.4"/>
</dbReference>
<dbReference type="Proteomes" id="UP000002358">
    <property type="component" value="Chromosome 1"/>
</dbReference>